<accession>A0A7W2IB40</accession>
<reference evidence="3 4" key="1">
    <citation type="submission" date="2020-07" db="EMBL/GenBank/DDBJ databases">
        <title>Novel species isolated from subtropical streams in China.</title>
        <authorList>
            <person name="Lu H."/>
        </authorList>
    </citation>
    <scope>NUCLEOTIDE SEQUENCE [LARGE SCALE GENOMIC DNA]</scope>
    <source>
        <strain evidence="3 4">LX20W</strain>
    </source>
</reference>
<proteinExistence type="predicted"/>
<dbReference type="Pfam" id="PF00497">
    <property type="entry name" value="SBP_bac_3"/>
    <property type="match status" value="1"/>
</dbReference>
<sequence length="284" mass="29904">MAGHHNTGDLGNGGVDGGVARRPAHARLADRVLAPVLGAARGSAWGAALGLALTLVAAGAAAAPTQASLVVLVDTGTEMPMAAFRDNQLVDGMHRDLGLALAASLGRQAVFLGLPRKRIGLALEQGKGDLICMYIPAWLPGNFLWSQPFFPLREVVVTDTSVPRPAGLADLKGQAIATVLGYFHPELERLLGPGFVREDGPSSSANLRKMAVGRLHHVVTQQSTLDYHQKTGQRLSVYPPLLVKSYQGQCAVSPRGQVGVAAINKAIAHIVNDGEVARIVARYQ</sequence>
<evidence type="ECO:0000256" key="1">
    <source>
        <dbReference type="ARBA" id="ARBA00022729"/>
    </source>
</evidence>
<dbReference type="EMBL" id="JACEZT010000004">
    <property type="protein sequence ID" value="MBA5636929.1"/>
    <property type="molecule type" value="Genomic_DNA"/>
</dbReference>
<dbReference type="Proteomes" id="UP000534388">
    <property type="component" value="Unassembled WGS sequence"/>
</dbReference>
<keyword evidence="1" id="KW-0732">Signal</keyword>
<keyword evidence="4" id="KW-1185">Reference proteome</keyword>
<evidence type="ECO:0000313" key="3">
    <source>
        <dbReference type="EMBL" id="MBA5636929.1"/>
    </source>
</evidence>
<organism evidence="3 4">
    <name type="scientific">Rugamonas brunnea</name>
    <dbReference type="NCBI Taxonomy" id="2758569"/>
    <lineage>
        <taxon>Bacteria</taxon>
        <taxon>Pseudomonadati</taxon>
        <taxon>Pseudomonadota</taxon>
        <taxon>Betaproteobacteria</taxon>
        <taxon>Burkholderiales</taxon>
        <taxon>Oxalobacteraceae</taxon>
        <taxon>Telluria group</taxon>
        <taxon>Rugamonas</taxon>
    </lineage>
</organism>
<dbReference type="InterPro" id="IPR001638">
    <property type="entry name" value="Solute-binding_3/MltF_N"/>
</dbReference>
<comment type="caution">
    <text evidence="3">The sequence shown here is derived from an EMBL/GenBank/DDBJ whole genome shotgun (WGS) entry which is preliminary data.</text>
</comment>
<dbReference type="SUPFAM" id="SSF53850">
    <property type="entry name" value="Periplasmic binding protein-like II"/>
    <property type="match status" value="1"/>
</dbReference>
<dbReference type="RefSeq" id="WP_182161103.1">
    <property type="nucleotide sequence ID" value="NZ_JACEZT010000004.1"/>
</dbReference>
<dbReference type="PANTHER" id="PTHR35936">
    <property type="entry name" value="MEMBRANE-BOUND LYTIC MUREIN TRANSGLYCOSYLASE F"/>
    <property type="match status" value="1"/>
</dbReference>
<feature type="domain" description="Solute-binding protein family 3/N-terminal" evidence="2">
    <location>
        <begin position="77"/>
        <end position="283"/>
    </location>
</feature>
<dbReference type="AlphaFoldDB" id="A0A7W2IB40"/>
<gene>
    <name evidence="3" type="ORF">H3H37_07670</name>
</gene>
<name>A0A7W2IB40_9BURK</name>
<evidence type="ECO:0000313" key="4">
    <source>
        <dbReference type="Proteomes" id="UP000534388"/>
    </source>
</evidence>
<evidence type="ECO:0000259" key="2">
    <source>
        <dbReference type="Pfam" id="PF00497"/>
    </source>
</evidence>
<dbReference type="Gene3D" id="3.40.190.10">
    <property type="entry name" value="Periplasmic binding protein-like II"/>
    <property type="match status" value="2"/>
</dbReference>
<dbReference type="PANTHER" id="PTHR35936:SF6">
    <property type="entry name" value="AMINO ACID ABC TRANSPORTER SUBSTRATE-BINDING PAAT FAMILY PROTEIN"/>
    <property type="match status" value="1"/>
</dbReference>
<protein>
    <submittedName>
        <fullName evidence="3">Transporter substrate-binding domain-containing protein</fullName>
    </submittedName>
</protein>